<feature type="region of interest" description="Disordered" evidence="1">
    <location>
        <begin position="166"/>
        <end position="224"/>
    </location>
</feature>
<dbReference type="InterPro" id="IPR001283">
    <property type="entry name" value="CRISP-related"/>
</dbReference>
<feature type="domain" description="SCP" evidence="2">
    <location>
        <begin position="5"/>
        <end position="139"/>
    </location>
</feature>
<dbReference type="FunFam" id="3.40.33.10:FF:000002">
    <property type="entry name" value="Golgi-associated plant pathogenesis-related protein 1"/>
    <property type="match status" value="1"/>
</dbReference>
<dbReference type="PRINTS" id="PR00837">
    <property type="entry name" value="V5TPXLIKE"/>
</dbReference>
<evidence type="ECO:0000313" key="4">
    <source>
        <dbReference type="Proteomes" id="UP000748531"/>
    </source>
</evidence>
<reference evidence="3" key="1">
    <citation type="submission" date="2019-05" db="EMBL/GenBank/DDBJ databases">
        <title>Annotation for the trematode Paragonimus heterotremus.</title>
        <authorList>
            <person name="Choi Y.-J."/>
        </authorList>
    </citation>
    <scope>NUCLEOTIDE SEQUENCE</scope>
    <source>
        <strain evidence="3">LC</strain>
    </source>
</reference>
<dbReference type="AlphaFoldDB" id="A0A8J4WIZ8"/>
<protein>
    <submittedName>
        <fullName evidence="3">Golgi-associated plant pathogenesis protein 1</fullName>
    </submittedName>
</protein>
<gene>
    <name evidence="3" type="ORF">PHET_01786</name>
</gene>
<evidence type="ECO:0000259" key="2">
    <source>
        <dbReference type="SMART" id="SM00198"/>
    </source>
</evidence>
<organism evidence="3 4">
    <name type="scientific">Paragonimus heterotremus</name>
    <dbReference type="NCBI Taxonomy" id="100268"/>
    <lineage>
        <taxon>Eukaryota</taxon>
        <taxon>Metazoa</taxon>
        <taxon>Spiralia</taxon>
        <taxon>Lophotrochozoa</taxon>
        <taxon>Platyhelminthes</taxon>
        <taxon>Trematoda</taxon>
        <taxon>Digenea</taxon>
        <taxon>Plagiorchiida</taxon>
        <taxon>Troglotremata</taxon>
        <taxon>Troglotrematidae</taxon>
        <taxon>Paragonimus</taxon>
    </lineage>
</organism>
<sequence length="224" mass="26080">MVDTLLNNEAISVHNKLRELHGCPPLVYDSSLARSAQLWAEQLARTKCMRHSEQETYGENLAYKGSLNKATLSGEEATRMWYDQRIMHDFNGEFTYETGYFTQLIWKDTKIVGFGRSSSADGQAVYVVAHYAPKGNVKNKFALNVPNTSRSSAIIFEQPRGRISQTLDRPLSLSKKDLKEKEKNEKKERERIEKERKETEKRLKKEQKEREKMEKKERRKSGKF</sequence>
<evidence type="ECO:0000256" key="1">
    <source>
        <dbReference type="SAM" id="MobiDB-lite"/>
    </source>
</evidence>
<dbReference type="Gene3D" id="3.40.33.10">
    <property type="entry name" value="CAP"/>
    <property type="match status" value="1"/>
</dbReference>
<dbReference type="EMBL" id="LUCH01000679">
    <property type="protein sequence ID" value="KAF5404558.1"/>
    <property type="molecule type" value="Genomic_DNA"/>
</dbReference>
<evidence type="ECO:0000313" key="3">
    <source>
        <dbReference type="EMBL" id="KAF5404558.1"/>
    </source>
</evidence>
<accession>A0A8J4WIZ8</accession>
<dbReference type="SMART" id="SM00198">
    <property type="entry name" value="SCP"/>
    <property type="match status" value="1"/>
</dbReference>
<dbReference type="OrthoDB" id="337038at2759"/>
<dbReference type="InterPro" id="IPR034113">
    <property type="entry name" value="SCP_GAPR1-like"/>
</dbReference>
<dbReference type="Pfam" id="PF00188">
    <property type="entry name" value="CAP"/>
    <property type="match status" value="1"/>
</dbReference>
<dbReference type="InterPro" id="IPR014044">
    <property type="entry name" value="CAP_dom"/>
</dbReference>
<dbReference type="SUPFAM" id="SSF55797">
    <property type="entry name" value="PR-1-like"/>
    <property type="match status" value="1"/>
</dbReference>
<dbReference type="PANTHER" id="PTHR10334">
    <property type="entry name" value="CYSTEINE-RICH SECRETORY PROTEIN-RELATED"/>
    <property type="match status" value="1"/>
</dbReference>
<feature type="compositionally biased region" description="Basic and acidic residues" evidence="1">
    <location>
        <begin position="174"/>
        <end position="216"/>
    </location>
</feature>
<keyword evidence="4" id="KW-1185">Reference proteome</keyword>
<name>A0A8J4WIZ8_9TREM</name>
<dbReference type="Proteomes" id="UP000748531">
    <property type="component" value="Unassembled WGS sequence"/>
</dbReference>
<dbReference type="CDD" id="cd05382">
    <property type="entry name" value="CAP_GAPR1-like"/>
    <property type="match status" value="1"/>
</dbReference>
<proteinExistence type="predicted"/>
<comment type="caution">
    <text evidence="3">The sequence shown here is derived from an EMBL/GenBank/DDBJ whole genome shotgun (WGS) entry which is preliminary data.</text>
</comment>
<dbReference type="InterPro" id="IPR035940">
    <property type="entry name" value="CAP_sf"/>
</dbReference>